<name>A0A132AGK9_SARSC</name>
<proteinExistence type="predicted"/>
<dbReference type="EMBL" id="JXLN01014557">
    <property type="protein sequence ID" value="KPM10128.1"/>
    <property type="molecule type" value="Genomic_DNA"/>
</dbReference>
<organism evidence="1 2">
    <name type="scientific">Sarcoptes scabiei</name>
    <name type="common">Itch mite</name>
    <name type="synonym">Acarus scabiei</name>
    <dbReference type="NCBI Taxonomy" id="52283"/>
    <lineage>
        <taxon>Eukaryota</taxon>
        <taxon>Metazoa</taxon>
        <taxon>Ecdysozoa</taxon>
        <taxon>Arthropoda</taxon>
        <taxon>Chelicerata</taxon>
        <taxon>Arachnida</taxon>
        <taxon>Acari</taxon>
        <taxon>Acariformes</taxon>
        <taxon>Sarcoptiformes</taxon>
        <taxon>Astigmata</taxon>
        <taxon>Psoroptidia</taxon>
        <taxon>Sarcoptoidea</taxon>
        <taxon>Sarcoptidae</taxon>
        <taxon>Sarcoptinae</taxon>
        <taxon>Sarcoptes</taxon>
    </lineage>
</organism>
<comment type="caution">
    <text evidence="1">The sequence shown here is derived from an EMBL/GenBank/DDBJ whole genome shotgun (WGS) entry which is preliminary data.</text>
</comment>
<sequence length="233" mass="26351">MAHKNAQYNTTFEDINLAEQRRHRQMGFTRGYSVGEEAGWRDGYIFGMRKGAQLSAEIGFYQGFAHAWISILEREDANKQRKISALNSLLEMTRNFPRTNNLLEDDTIQKLARIRAKFKQINALILGGSSYQGSHSIRLRFQHFQWFQFCFISLALYFVGGSDSFSTSAQNSNIFIPKNRSSTTPQDSGIGFSSSFLGTSPTCNFSSSANCPQHYFSHHHSNTVGPSNVEMSF</sequence>
<dbReference type="PANTHER" id="PTHR28532">
    <property type="entry name" value="GEO13458P1"/>
    <property type="match status" value="1"/>
</dbReference>
<evidence type="ECO:0000313" key="2">
    <source>
        <dbReference type="Proteomes" id="UP000616769"/>
    </source>
</evidence>
<dbReference type="InterPro" id="IPR052436">
    <property type="entry name" value="LTO1_adapter"/>
</dbReference>
<dbReference type="Proteomes" id="UP000616769">
    <property type="component" value="Unassembled WGS sequence"/>
</dbReference>
<evidence type="ECO:0000313" key="1">
    <source>
        <dbReference type="EMBL" id="KPM10128.1"/>
    </source>
</evidence>
<protein>
    <submittedName>
        <fullName evidence="1">Yae1 N terminal domain containing protein</fullName>
    </submittedName>
</protein>
<dbReference type="AlphaFoldDB" id="A0A132AGK9"/>
<dbReference type="VEuPathDB" id="VectorBase:SSCA002260"/>
<dbReference type="PANTHER" id="PTHR28532:SF1">
    <property type="entry name" value="ORAL CANCER OVEREXPRESSED 1"/>
    <property type="match status" value="1"/>
</dbReference>
<reference evidence="1 2" key="1">
    <citation type="journal article" date="2015" name="Parasit. Vectors">
        <title>Draft genome of the scabies mite.</title>
        <authorList>
            <person name="Rider S.D.Jr."/>
            <person name="Morgan M.S."/>
            <person name="Arlian L.G."/>
        </authorList>
    </citation>
    <scope>NUCLEOTIDE SEQUENCE [LARGE SCALE GENOMIC DNA]</scope>
    <source>
        <strain evidence="1">Arlian Lab</strain>
    </source>
</reference>
<dbReference type="OrthoDB" id="48036at2759"/>
<gene>
    <name evidence="1" type="ORF">QR98_0086780</name>
</gene>
<accession>A0A132AGK9</accession>